<comment type="caution">
    <text evidence="1">The sequence shown here is derived from an EMBL/GenBank/DDBJ whole genome shotgun (WGS) entry which is preliminary data.</text>
</comment>
<dbReference type="AlphaFoldDB" id="A0A4C1VNS2"/>
<name>A0A4C1VNS2_EUMVA</name>
<keyword evidence="2" id="KW-1185">Reference proteome</keyword>
<accession>A0A4C1VNS2</accession>
<reference evidence="1 2" key="1">
    <citation type="journal article" date="2019" name="Commun. Biol.">
        <title>The bagworm genome reveals a unique fibroin gene that provides high tensile strength.</title>
        <authorList>
            <person name="Kono N."/>
            <person name="Nakamura H."/>
            <person name="Ohtoshi R."/>
            <person name="Tomita M."/>
            <person name="Numata K."/>
            <person name="Arakawa K."/>
        </authorList>
    </citation>
    <scope>NUCLEOTIDE SEQUENCE [LARGE SCALE GENOMIC DNA]</scope>
</reference>
<evidence type="ECO:0000313" key="1">
    <source>
        <dbReference type="EMBL" id="GBP40748.1"/>
    </source>
</evidence>
<gene>
    <name evidence="1" type="ORF">EVAR_26411_1</name>
</gene>
<dbReference type="EMBL" id="BGZK01000387">
    <property type="protein sequence ID" value="GBP40748.1"/>
    <property type="molecule type" value="Genomic_DNA"/>
</dbReference>
<sequence>MVTRRKLSSERNGRISQCRTLLRAGVVPSSFGSKVLRTSATTVTEIIGGCCLDHTARDGDDLVTFTTPISLTAIAAFGWAPVLLSDDTFGEALVGGDSK</sequence>
<dbReference type="Proteomes" id="UP000299102">
    <property type="component" value="Unassembled WGS sequence"/>
</dbReference>
<proteinExistence type="predicted"/>
<organism evidence="1 2">
    <name type="scientific">Eumeta variegata</name>
    <name type="common">Bagworm moth</name>
    <name type="synonym">Eumeta japonica</name>
    <dbReference type="NCBI Taxonomy" id="151549"/>
    <lineage>
        <taxon>Eukaryota</taxon>
        <taxon>Metazoa</taxon>
        <taxon>Ecdysozoa</taxon>
        <taxon>Arthropoda</taxon>
        <taxon>Hexapoda</taxon>
        <taxon>Insecta</taxon>
        <taxon>Pterygota</taxon>
        <taxon>Neoptera</taxon>
        <taxon>Endopterygota</taxon>
        <taxon>Lepidoptera</taxon>
        <taxon>Glossata</taxon>
        <taxon>Ditrysia</taxon>
        <taxon>Tineoidea</taxon>
        <taxon>Psychidae</taxon>
        <taxon>Oiketicinae</taxon>
        <taxon>Eumeta</taxon>
    </lineage>
</organism>
<evidence type="ECO:0000313" key="2">
    <source>
        <dbReference type="Proteomes" id="UP000299102"/>
    </source>
</evidence>
<protein>
    <submittedName>
        <fullName evidence="1">Uncharacterized protein</fullName>
    </submittedName>
</protein>